<evidence type="ECO:0000313" key="2">
    <source>
        <dbReference type="Proteomes" id="UP001150603"/>
    </source>
</evidence>
<sequence length="189" mass="20664">MDCKETLLQCGVELRDGAPPLVHTSTALFRYKLGEAISSDPNLVSALTGYIEELLSDHDQISLYLDPASVAATDDNTTAHRYGGSVQNESLVQLLLGIDAFQSQLITTLLDKLPEFIGDEDDNQDDASDTRVSVKLLRQLRWLDYVIDSSALSAKLVETLGFVPPEMQSEIISALPDIISDSDHADVSR</sequence>
<keyword evidence="2" id="KW-1185">Reference proteome</keyword>
<feature type="non-terminal residue" evidence="1">
    <location>
        <position position="189"/>
    </location>
</feature>
<gene>
    <name evidence="1" type="ORF">FBU59_007254</name>
</gene>
<organism evidence="1 2">
    <name type="scientific">Linderina macrospora</name>
    <dbReference type="NCBI Taxonomy" id="4868"/>
    <lineage>
        <taxon>Eukaryota</taxon>
        <taxon>Fungi</taxon>
        <taxon>Fungi incertae sedis</taxon>
        <taxon>Zoopagomycota</taxon>
        <taxon>Kickxellomycotina</taxon>
        <taxon>Kickxellomycetes</taxon>
        <taxon>Kickxellales</taxon>
        <taxon>Kickxellaceae</taxon>
        <taxon>Linderina</taxon>
    </lineage>
</organism>
<reference evidence="1" key="1">
    <citation type="submission" date="2022-07" db="EMBL/GenBank/DDBJ databases">
        <title>Phylogenomic reconstructions and comparative analyses of Kickxellomycotina fungi.</title>
        <authorList>
            <person name="Reynolds N.K."/>
            <person name="Stajich J.E."/>
            <person name="Barry K."/>
            <person name="Grigoriev I.V."/>
            <person name="Crous P."/>
            <person name="Smith M.E."/>
        </authorList>
    </citation>
    <scope>NUCLEOTIDE SEQUENCE</scope>
    <source>
        <strain evidence="1">NRRL 5244</strain>
    </source>
</reference>
<protein>
    <submittedName>
        <fullName evidence="1">Uncharacterized protein</fullName>
    </submittedName>
</protein>
<comment type="caution">
    <text evidence="1">The sequence shown here is derived from an EMBL/GenBank/DDBJ whole genome shotgun (WGS) entry which is preliminary data.</text>
</comment>
<proteinExistence type="predicted"/>
<name>A0ACC1IXK7_9FUNG</name>
<dbReference type="Proteomes" id="UP001150603">
    <property type="component" value="Unassembled WGS sequence"/>
</dbReference>
<evidence type="ECO:0000313" key="1">
    <source>
        <dbReference type="EMBL" id="KAJ1927073.1"/>
    </source>
</evidence>
<accession>A0ACC1IXK7</accession>
<dbReference type="EMBL" id="JANBPW010006852">
    <property type="protein sequence ID" value="KAJ1927073.1"/>
    <property type="molecule type" value="Genomic_DNA"/>
</dbReference>